<dbReference type="Proteomes" id="UP000032522">
    <property type="component" value="Unassembled WGS sequence"/>
</dbReference>
<feature type="coiled-coil region" evidence="1">
    <location>
        <begin position="868"/>
        <end position="930"/>
    </location>
</feature>
<dbReference type="EMBL" id="JYBP01000003">
    <property type="protein sequence ID" value="KJE26853.1"/>
    <property type="molecule type" value="Genomic_DNA"/>
</dbReference>
<accession>A0A0D8BRM3</accession>
<dbReference type="SUPFAM" id="SSF48452">
    <property type="entry name" value="TPR-like"/>
    <property type="match status" value="1"/>
</dbReference>
<dbReference type="Gene3D" id="1.25.40.10">
    <property type="entry name" value="Tetratricopeptide repeat domain"/>
    <property type="match status" value="1"/>
</dbReference>
<keyword evidence="1" id="KW-0175">Coiled coil</keyword>
<dbReference type="OrthoDB" id="2953146at2"/>
<sequence length="937" mass="106850">MNMHGNYTSQVIDMEFEQQLVHKTFYETLVEAGECDVVSALGEMFFAAHRDGADLSSIRFAQGEVYFHRRDYEAAIFKWEQVHNDDLRPWAQKNIADSCCELGRLELAEELYRSIETESETLQAEIILRLFSLYREWGANEKADDMIKRGVTLYPDYPNMTEWARSFFEEQGDWQSAVELALGEAVRTSARRWADILTGYVEQGHARTMVPARFSRCLALLYETDRVKFERLVQALWNGYRDGDLYFSWLAEWNRLYDELAIGRDYDWKRIPGLLGEAYAGLMKGPYRLKELVEVVPPLVKSWMSLTDGPETAVAAAALLAWSEKFPEAFEEEKINDAAKRLVHAKRPAREAGVSLFEEIADWAEEQRAGSHFRFRWFVRQLSDSRTHYVLVAGASRHERLAFLRTLVGEAALAAPSAPVLAWRNGGEMEVAKISDDQFTVFSSIEEFQEAVGGRASRFSDDAVIECTAPFSFVPQGIVLLDIGPLGGRASSEHEALVSLSLADSILFLLNGEDPFSSADEQLMLQLRERAPHAPMYFLLPPGDGMVDDEEAARIVEEVEAHVRTIVPGAHVMVYSPHSPSRKQQQSLVGWLEEMRRHVSPVRREEAILTTIRQFIAHLFRQRAEAESRLAELVVWKKEMAAKLSGAIHQLGDLQEEKTAKAAKSFRAVLGEVRAELSAAIPDLLCNMGELVSEDSDFSRLHLELNDKANERLRAYLNEEVLPKLRRAMEQWIATMEDEFNECQVFLHEMGEGFNAMFGEERLKLECDFRILADWRRDTDRLTSGAQMEKVNVFLRRTPSQLLLKGAGKLLGAFAQNKAMLAQKYKQFIQTQDYTEVVEAVIEQLLLPFEWFAKSLERDVTQFFHAPLTALDETLKRLELEIAAQEGELKHMRKNPEAYRDPLVLFGIRLRQCEQLAQAASADVQLLQDENKPIRSV</sequence>
<gene>
    <name evidence="2" type="ORF">LG52_872</name>
</gene>
<dbReference type="AlphaFoldDB" id="A0A0D8BRM3"/>
<evidence type="ECO:0000256" key="1">
    <source>
        <dbReference type="SAM" id="Coils"/>
    </source>
</evidence>
<protein>
    <recommendedName>
        <fullName evidence="4">GTP-binding protein</fullName>
    </recommendedName>
</protein>
<name>A0A0D8BRM3_GEOKU</name>
<evidence type="ECO:0008006" key="4">
    <source>
        <dbReference type="Google" id="ProtNLM"/>
    </source>
</evidence>
<dbReference type="RefSeq" id="WP_044731067.1">
    <property type="nucleotide sequence ID" value="NZ_JYBP01000003.1"/>
</dbReference>
<comment type="caution">
    <text evidence="2">The sequence shown here is derived from an EMBL/GenBank/DDBJ whole genome shotgun (WGS) entry which is preliminary data.</text>
</comment>
<dbReference type="PATRIC" id="fig|1462.6.peg.1025"/>
<evidence type="ECO:0000313" key="3">
    <source>
        <dbReference type="Proteomes" id="UP000032522"/>
    </source>
</evidence>
<organism evidence="2 3">
    <name type="scientific">Geobacillus kaustophilus</name>
    <dbReference type="NCBI Taxonomy" id="1462"/>
    <lineage>
        <taxon>Bacteria</taxon>
        <taxon>Bacillati</taxon>
        <taxon>Bacillota</taxon>
        <taxon>Bacilli</taxon>
        <taxon>Bacillales</taxon>
        <taxon>Anoxybacillaceae</taxon>
        <taxon>Geobacillus</taxon>
        <taxon>Geobacillus thermoleovorans group</taxon>
    </lineage>
</organism>
<dbReference type="InterPro" id="IPR011990">
    <property type="entry name" value="TPR-like_helical_dom_sf"/>
</dbReference>
<evidence type="ECO:0000313" key="2">
    <source>
        <dbReference type="EMBL" id="KJE26853.1"/>
    </source>
</evidence>
<reference evidence="2 3" key="1">
    <citation type="submission" date="2015-01" db="EMBL/GenBank/DDBJ databases">
        <authorList>
            <person name="Filippidou S."/>
            <person name="Jeanneret N."/>
            <person name="Russel-Delif L."/>
            <person name="Junier T."/>
            <person name="Wunderlin T."/>
            <person name="Molina V."/>
            <person name="Johnson S.L."/>
            <person name="Davenport K.W."/>
            <person name="Chain P.S."/>
            <person name="Dorador C."/>
            <person name="Junier P."/>
        </authorList>
    </citation>
    <scope>NUCLEOTIDE SEQUENCE [LARGE SCALE GENOMIC DNA]</scope>
    <source>
        <strain evidence="2 3">Et7/4</strain>
    </source>
</reference>
<proteinExistence type="predicted"/>